<evidence type="ECO:0000256" key="3">
    <source>
        <dbReference type="ARBA" id="ARBA00023015"/>
    </source>
</evidence>
<dbReference type="SUPFAM" id="SSF52172">
    <property type="entry name" value="CheY-like"/>
    <property type="match status" value="1"/>
</dbReference>
<evidence type="ECO:0000313" key="8">
    <source>
        <dbReference type="Proteomes" id="UP001501495"/>
    </source>
</evidence>
<dbReference type="EMBL" id="BAAAZH010000020">
    <property type="protein sequence ID" value="GAA4121624.1"/>
    <property type="molecule type" value="Genomic_DNA"/>
</dbReference>
<feature type="domain" description="ANTAR" evidence="6">
    <location>
        <begin position="168"/>
        <end position="229"/>
    </location>
</feature>
<dbReference type="InterPro" id="IPR003018">
    <property type="entry name" value="GAF"/>
</dbReference>
<dbReference type="Pfam" id="PF13185">
    <property type="entry name" value="GAF_2"/>
    <property type="match status" value="1"/>
</dbReference>
<keyword evidence="8" id="KW-1185">Reference proteome</keyword>
<dbReference type="InterPro" id="IPR029016">
    <property type="entry name" value="GAF-like_dom_sf"/>
</dbReference>
<evidence type="ECO:0000256" key="5">
    <source>
        <dbReference type="SAM" id="MobiDB-lite"/>
    </source>
</evidence>
<keyword evidence="3" id="KW-0805">Transcription regulation</keyword>
<feature type="region of interest" description="Disordered" evidence="5">
    <location>
        <begin position="215"/>
        <end position="242"/>
    </location>
</feature>
<evidence type="ECO:0000259" key="6">
    <source>
        <dbReference type="PROSITE" id="PS50921"/>
    </source>
</evidence>
<gene>
    <name evidence="7" type="ORF">GCM10022215_26650</name>
</gene>
<keyword evidence="2" id="KW-0418">Kinase</keyword>
<dbReference type="InterPro" id="IPR036388">
    <property type="entry name" value="WH-like_DNA-bd_sf"/>
</dbReference>
<sequence>MGIAAGAPRRPRRRAAVSDVLVAALTPAVADETLDIVLRHLVEGVPTIIEGAAGAGVVAALDDHEMCRASTDGAVRRLLEAELEAGEGPSLRAMAERRIVEADLAELCRRWPLLAAEAEAAGAGGVLAIPLGTANVTLGAFTVLHGAAALDSHARGLAETLARAALLAVERNHHEQHTRRALESRSLIGSAIGILMERYDLSASAAWEHLRRRASDEERKLRDVAHDIVTDRGSRSDPQGRA</sequence>
<evidence type="ECO:0000256" key="2">
    <source>
        <dbReference type="ARBA" id="ARBA00022777"/>
    </source>
</evidence>
<dbReference type="Gene3D" id="3.30.450.40">
    <property type="match status" value="1"/>
</dbReference>
<dbReference type="Gene3D" id="1.10.10.10">
    <property type="entry name" value="Winged helix-like DNA-binding domain superfamily/Winged helix DNA-binding domain"/>
    <property type="match status" value="1"/>
</dbReference>
<dbReference type="PROSITE" id="PS50921">
    <property type="entry name" value="ANTAR"/>
    <property type="match status" value="1"/>
</dbReference>
<dbReference type="InterPro" id="IPR011006">
    <property type="entry name" value="CheY-like_superfamily"/>
</dbReference>
<comment type="caution">
    <text evidence="7">The sequence shown here is derived from an EMBL/GenBank/DDBJ whole genome shotgun (WGS) entry which is preliminary data.</text>
</comment>
<dbReference type="SUPFAM" id="SSF55781">
    <property type="entry name" value="GAF domain-like"/>
    <property type="match status" value="1"/>
</dbReference>
<keyword evidence="1" id="KW-0808">Transferase</keyword>
<evidence type="ECO:0000256" key="4">
    <source>
        <dbReference type="ARBA" id="ARBA00023163"/>
    </source>
</evidence>
<dbReference type="PIRSF" id="PIRSF036625">
    <property type="entry name" value="GAF_ANTAR"/>
    <property type="match status" value="1"/>
</dbReference>
<accession>A0ABP7XLJ6</accession>
<proteinExistence type="predicted"/>
<dbReference type="InterPro" id="IPR005561">
    <property type="entry name" value="ANTAR"/>
</dbReference>
<dbReference type="SMART" id="SM01012">
    <property type="entry name" value="ANTAR"/>
    <property type="match status" value="1"/>
</dbReference>
<dbReference type="RefSeq" id="WP_344733923.1">
    <property type="nucleotide sequence ID" value="NZ_BAAAZH010000020.1"/>
</dbReference>
<dbReference type="Proteomes" id="UP001501495">
    <property type="component" value="Unassembled WGS sequence"/>
</dbReference>
<dbReference type="InterPro" id="IPR012074">
    <property type="entry name" value="GAF_ANTAR"/>
</dbReference>
<keyword evidence="4" id="KW-0804">Transcription</keyword>
<name>A0ABP7XLJ6_9ACTN</name>
<evidence type="ECO:0000256" key="1">
    <source>
        <dbReference type="ARBA" id="ARBA00022679"/>
    </source>
</evidence>
<protein>
    <submittedName>
        <fullName evidence="7">GAF and ANTAR domain-containing protein</fullName>
    </submittedName>
</protein>
<organism evidence="7 8">
    <name type="scientific">Nocardioides fonticola</name>
    <dbReference type="NCBI Taxonomy" id="450363"/>
    <lineage>
        <taxon>Bacteria</taxon>
        <taxon>Bacillati</taxon>
        <taxon>Actinomycetota</taxon>
        <taxon>Actinomycetes</taxon>
        <taxon>Propionibacteriales</taxon>
        <taxon>Nocardioidaceae</taxon>
        <taxon>Nocardioides</taxon>
    </lineage>
</organism>
<evidence type="ECO:0000313" key="7">
    <source>
        <dbReference type="EMBL" id="GAA4121624.1"/>
    </source>
</evidence>
<reference evidence="8" key="1">
    <citation type="journal article" date="2019" name="Int. J. Syst. Evol. Microbiol.">
        <title>The Global Catalogue of Microorganisms (GCM) 10K type strain sequencing project: providing services to taxonomists for standard genome sequencing and annotation.</title>
        <authorList>
            <consortium name="The Broad Institute Genomics Platform"/>
            <consortium name="The Broad Institute Genome Sequencing Center for Infectious Disease"/>
            <person name="Wu L."/>
            <person name="Ma J."/>
        </authorList>
    </citation>
    <scope>NUCLEOTIDE SEQUENCE [LARGE SCALE GENOMIC DNA]</scope>
    <source>
        <strain evidence="8">JCM 16703</strain>
    </source>
</reference>
<dbReference type="Pfam" id="PF03861">
    <property type="entry name" value="ANTAR"/>
    <property type="match status" value="1"/>
</dbReference>